<evidence type="ECO:0000256" key="8">
    <source>
        <dbReference type="ARBA" id="ARBA00048617"/>
    </source>
</evidence>
<evidence type="ECO:0000256" key="4">
    <source>
        <dbReference type="ARBA" id="ARBA00023239"/>
    </source>
</evidence>
<evidence type="ECO:0000313" key="11">
    <source>
        <dbReference type="EMBL" id="VEJ49840.1"/>
    </source>
</evidence>
<comment type="catalytic activity">
    <reaction evidence="8 9">
        <text>hydroxymethylbilane = uroporphyrinogen III + H2O</text>
        <dbReference type="Rhea" id="RHEA:18965"/>
        <dbReference type="ChEBI" id="CHEBI:15377"/>
        <dbReference type="ChEBI" id="CHEBI:57308"/>
        <dbReference type="ChEBI" id="CHEBI:57845"/>
        <dbReference type="EC" id="4.2.1.75"/>
    </reaction>
</comment>
<accession>A0A448VJA5</accession>
<dbReference type="PANTHER" id="PTHR38042">
    <property type="entry name" value="UROPORPHYRINOGEN-III SYNTHASE, CHLOROPLASTIC"/>
    <property type="match status" value="1"/>
</dbReference>
<evidence type="ECO:0000256" key="1">
    <source>
        <dbReference type="ARBA" id="ARBA00004772"/>
    </source>
</evidence>
<dbReference type="GO" id="GO:0004852">
    <property type="term" value="F:uroporphyrinogen-III synthase activity"/>
    <property type="evidence" value="ECO:0007669"/>
    <property type="project" value="UniProtKB-UniRule"/>
</dbReference>
<dbReference type="InterPro" id="IPR039793">
    <property type="entry name" value="UROS/Hem4"/>
</dbReference>
<reference evidence="11 12" key="1">
    <citation type="submission" date="2018-12" db="EMBL/GenBank/DDBJ databases">
        <authorList>
            <consortium name="Pathogen Informatics"/>
        </authorList>
    </citation>
    <scope>NUCLEOTIDE SEQUENCE [LARGE SCALE GENOMIC DNA]</scope>
    <source>
        <strain evidence="11 12">NCTC12742</strain>
    </source>
</reference>
<feature type="domain" description="Tetrapyrrole biosynthesis uroporphyrinogen III synthase" evidence="10">
    <location>
        <begin position="18"/>
        <end position="230"/>
    </location>
</feature>
<dbReference type="RefSeq" id="WP_004285096.1">
    <property type="nucleotide sequence ID" value="NZ_CAUJRG010000006.1"/>
</dbReference>
<evidence type="ECO:0000256" key="6">
    <source>
        <dbReference type="ARBA" id="ARBA00037589"/>
    </source>
</evidence>
<dbReference type="EMBL" id="LR134533">
    <property type="protein sequence ID" value="VEJ49840.1"/>
    <property type="molecule type" value="Genomic_DNA"/>
</dbReference>
<dbReference type="EC" id="4.2.1.75" evidence="3 9"/>
<name>A0A448VJA5_9NEIS</name>
<gene>
    <name evidence="11" type="primary">hemD</name>
    <name evidence="11" type="ORF">NCTC12742_00387</name>
</gene>
<keyword evidence="12" id="KW-1185">Reference proteome</keyword>
<evidence type="ECO:0000256" key="3">
    <source>
        <dbReference type="ARBA" id="ARBA00013109"/>
    </source>
</evidence>
<sequence>MPTILIVRPPNQTLEDIAVCRQAGWHAVPFSPIVLQPHLETLTALKQHSMNMDAVFWVSPGAIEIAAPYFDFSDGLMHHIAVGQASRRKLEPFCANPVHAPQDGNDSEAVLRLPIWQQLQPRADILIVRGTGGRNYLAENLKKQGFNVHITEVYSRQRQMPDWSVFAQSPPQAAYITSAEAARALFELAPPKLAQPLRTLLYLTHHPRIAETLRTMGVQRIEIVRKLDMQTLTRCTEFL</sequence>
<evidence type="ECO:0000256" key="5">
    <source>
        <dbReference type="ARBA" id="ARBA00023244"/>
    </source>
</evidence>
<dbReference type="GO" id="GO:0006782">
    <property type="term" value="P:protoporphyrinogen IX biosynthetic process"/>
    <property type="evidence" value="ECO:0007669"/>
    <property type="project" value="UniProtKB-UniRule"/>
</dbReference>
<keyword evidence="4 9" id="KW-0456">Lyase</keyword>
<dbReference type="InterPro" id="IPR036108">
    <property type="entry name" value="4pyrrol_syn_uPrphyn_synt_sf"/>
</dbReference>
<evidence type="ECO:0000256" key="2">
    <source>
        <dbReference type="ARBA" id="ARBA00008133"/>
    </source>
</evidence>
<dbReference type="AlphaFoldDB" id="A0A448VJA5"/>
<proteinExistence type="inferred from homology"/>
<evidence type="ECO:0000313" key="12">
    <source>
        <dbReference type="Proteomes" id="UP000272771"/>
    </source>
</evidence>
<comment type="similarity">
    <text evidence="2 9">Belongs to the uroporphyrinogen-III synthase family.</text>
</comment>
<comment type="pathway">
    <text evidence="1 9">Porphyrin-containing compound metabolism; protoporphyrin-IX biosynthesis; coproporphyrinogen-III from 5-aminolevulinate: step 3/4.</text>
</comment>
<comment type="function">
    <text evidence="6 9">Catalyzes cyclization of the linear tetrapyrrole, hydroxymethylbilane, to the macrocyclic uroporphyrinogen III.</text>
</comment>
<organism evidence="11 12">
    <name type="scientific">Neisseria weaveri</name>
    <dbReference type="NCBI Taxonomy" id="28091"/>
    <lineage>
        <taxon>Bacteria</taxon>
        <taxon>Pseudomonadati</taxon>
        <taxon>Pseudomonadota</taxon>
        <taxon>Betaproteobacteria</taxon>
        <taxon>Neisseriales</taxon>
        <taxon>Neisseriaceae</taxon>
        <taxon>Neisseria</taxon>
    </lineage>
</organism>
<evidence type="ECO:0000256" key="9">
    <source>
        <dbReference type="RuleBase" id="RU366031"/>
    </source>
</evidence>
<dbReference type="InterPro" id="IPR003754">
    <property type="entry name" value="4pyrrol_synth_uPrphyn_synth"/>
</dbReference>
<dbReference type="CDD" id="cd06578">
    <property type="entry name" value="HemD"/>
    <property type="match status" value="1"/>
</dbReference>
<dbReference type="Gene3D" id="3.40.50.10090">
    <property type="match status" value="2"/>
</dbReference>
<evidence type="ECO:0000259" key="10">
    <source>
        <dbReference type="Pfam" id="PF02602"/>
    </source>
</evidence>
<dbReference type="GO" id="GO:0006780">
    <property type="term" value="P:uroporphyrinogen III biosynthetic process"/>
    <property type="evidence" value="ECO:0007669"/>
    <property type="project" value="UniProtKB-UniRule"/>
</dbReference>
<dbReference type="OrthoDB" id="9787650at2"/>
<dbReference type="Pfam" id="PF02602">
    <property type="entry name" value="HEM4"/>
    <property type="match status" value="1"/>
</dbReference>
<dbReference type="SUPFAM" id="SSF69618">
    <property type="entry name" value="HemD-like"/>
    <property type="match status" value="1"/>
</dbReference>
<dbReference type="STRING" id="28091.SAMEA3174300_01067"/>
<keyword evidence="5 9" id="KW-0627">Porphyrin biosynthesis</keyword>
<evidence type="ECO:0000256" key="7">
    <source>
        <dbReference type="ARBA" id="ARBA00040167"/>
    </source>
</evidence>
<dbReference type="UniPathway" id="UPA00251">
    <property type="reaction ID" value="UER00320"/>
</dbReference>
<dbReference type="PANTHER" id="PTHR38042:SF1">
    <property type="entry name" value="UROPORPHYRINOGEN-III SYNTHASE, CHLOROPLASTIC"/>
    <property type="match status" value="1"/>
</dbReference>
<protein>
    <recommendedName>
        <fullName evidence="7 9">Uroporphyrinogen-III synthase</fullName>
        <ecNumber evidence="3 9">4.2.1.75</ecNumber>
    </recommendedName>
</protein>
<dbReference type="Proteomes" id="UP000272771">
    <property type="component" value="Chromosome"/>
</dbReference>